<dbReference type="GO" id="GO:0006882">
    <property type="term" value="P:intracellular zinc ion homeostasis"/>
    <property type="evidence" value="ECO:0007669"/>
    <property type="project" value="TreeGrafter"/>
</dbReference>
<dbReference type="InterPro" id="IPR004254">
    <property type="entry name" value="AdipoR/HlyIII-related"/>
</dbReference>
<protein>
    <submittedName>
        <fullName evidence="6">886_t:CDS:1</fullName>
    </submittedName>
</protein>
<dbReference type="PANTHER" id="PTHR20855">
    <property type="entry name" value="ADIPOR/PROGESTIN RECEPTOR-RELATED"/>
    <property type="match status" value="1"/>
</dbReference>
<evidence type="ECO:0000256" key="2">
    <source>
        <dbReference type="ARBA" id="ARBA00022692"/>
    </source>
</evidence>
<proteinExistence type="predicted"/>
<evidence type="ECO:0000256" key="5">
    <source>
        <dbReference type="SAM" id="Phobius"/>
    </source>
</evidence>
<dbReference type="EMBL" id="CAJVPI010001058">
    <property type="protein sequence ID" value="CAG8592046.1"/>
    <property type="molecule type" value="Genomic_DNA"/>
</dbReference>
<dbReference type="Proteomes" id="UP000789739">
    <property type="component" value="Unassembled WGS sequence"/>
</dbReference>
<evidence type="ECO:0000313" key="6">
    <source>
        <dbReference type="EMBL" id="CAG8592046.1"/>
    </source>
</evidence>
<dbReference type="Pfam" id="PF03006">
    <property type="entry name" value="HlyIII"/>
    <property type="match status" value="1"/>
</dbReference>
<dbReference type="GO" id="GO:0016020">
    <property type="term" value="C:membrane"/>
    <property type="evidence" value="ECO:0007669"/>
    <property type="project" value="UniProtKB-SubCell"/>
</dbReference>
<name>A0A9N9C977_9GLOM</name>
<evidence type="ECO:0000256" key="3">
    <source>
        <dbReference type="ARBA" id="ARBA00022989"/>
    </source>
</evidence>
<reference evidence="6" key="1">
    <citation type="submission" date="2021-06" db="EMBL/GenBank/DDBJ databases">
        <authorList>
            <person name="Kallberg Y."/>
            <person name="Tangrot J."/>
            <person name="Rosling A."/>
        </authorList>
    </citation>
    <scope>NUCLEOTIDE SEQUENCE</scope>
    <source>
        <strain evidence="6">BR232B</strain>
    </source>
</reference>
<gene>
    <name evidence="6" type="ORF">PBRASI_LOCUS7176</name>
</gene>
<keyword evidence="4 5" id="KW-0472">Membrane</keyword>
<evidence type="ECO:0000256" key="1">
    <source>
        <dbReference type="ARBA" id="ARBA00004141"/>
    </source>
</evidence>
<evidence type="ECO:0000313" key="7">
    <source>
        <dbReference type="Proteomes" id="UP000789739"/>
    </source>
</evidence>
<sequence length="144" mass="16581">MHSKEDLSYAQIDSPTVLETLREIEELDSTGILKCVDQHMVGTYNAITRAAKLGASRLLSFDELPKEWQENPYIRSGYRFLTTKRACLQSIFYLHNETCNIWTHLIGFIFFLCLGVYTVNTHLKEASVFDKFAFGIFFIAAAKW</sequence>
<organism evidence="6 7">
    <name type="scientific">Paraglomus brasilianum</name>
    <dbReference type="NCBI Taxonomy" id="144538"/>
    <lineage>
        <taxon>Eukaryota</taxon>
        <taxon>Fungi</taxon>
        <taxon>Fungi incertae sedis</taxon>
        <taxon>Mucoromycota</taxon>
        <taxon>Glomeromycotina</taxon>
        <taxon>Glomeromycetes</taxon>
        <taxon>Paraglomerales</taxon>
        <taxon>Paraglomeraceae</taxon>
        <taxon>Paraglomus</taxon>
    </lineage>
</organism>
<feature type="transmembrane region" description="Helical" evidence="5">
    <location>
        <begin position="101"/>
        <end position="119"/>
    </location>
</feature>
<keyword evidence="2 5" id="KW-0812">Transmembrane</keyword>
<comment type="caution">
    <text evidence="6">The sequence shown here is derived from an EMBL/GenBank/DDBJ whole genome shotgun (WGS) entry which is preliminary data.</text>
</comment>
<dbReference type="AlphaFoldDB" id="A0A9N9C977"/>
<dbReference type="GO" id="GO:0038023">
    <property type="term" value="F:signaling receptor activity"/>
    <property type="evidence" value="ECO:0007669"/>
    <property type="project" value="TreeGrafter"/>
</dbReference>
<evidence type="ECO:0000256" key="4">
    <source>
        <dbReference type="ARBA" id="ARBA00023136"/>
    </source>
</evidence>
<comment type="subcellular location">
    <subcellularLocation>
        <location evidence="1">Membrane</location>
        <topology evidence="1">Multi-pass membrane protein</topology>
    </subcellularLocation>
</comment>
<dbReference type="PANTHER" id="PTHR20855:SF97">
    <property type="entry name" value="ADIPOR-LIKE RECEPTOR IZH3-RELATED"/>
    <property type="match status" value="1"/>
</dbReference>
<dbReference type="OrthoDB" id="5585746at2759"/>
<accession>A0A9N9C977</accession>
<keyword evidence="3 5" id="KW-1133">Transmembrane helix</keyword>
<keyword evidence="7" id="KW-1185">Reference proteome</keyword>